<evidence type="ECO:0000256" key="10">
    <source>
        <dbReference type="ARBA" id="ARBA00048793"/>
    </source>
</evidence>
<keyword evidence="8 11" id="KW-0560">Oxidoreductase</keyword>
<evidence type="ECO:0000256" key="5">
    <source>
        <dbReference type="ARBA" id="ARBA00019465"/>
    </source>
</evidence>
<evidence type="ECO:0000256" key="1">
    <source>
        <dbReference type="ARBA" id="ARBA00002919"/>
    </source>
</evidence>
<dbReference type="GO" id="GO:0005737">
    <property type="term" value="C:cytoplasm"/>
    <property type="evidence" value="ECO:0007669"/>
    <property type="project" value="TreeGrafter"/>
</dbReference>
<dbReference type="InterPro" id="IPR013328">
    <property type="entry name" value="6PGD_dom2"/>
</dbReference>
<evidence type="ECO:0000313" key="15">
    <source>
        <dbReference type="Proteomes" id="UP000192790"/>
    </source>
</evidence>
<dbReference type="InterPro" id="IPR003710">
    <property type="entry name" value="ApbA"/>
</dbReference>
<accession>A0A1W2C9N0</accession>
<dbReference type="RefSeq" id="WP_084235324.1">
    <property type="nucleotide sequence ID" value="NZ_FWXW01000008.1"/>
</dbReference>
<dbReference type="InterPro" id="IPR013332">
    <property type="entry name" value="KPR_N"/>
</dbReference>
<dbReference type="Gene3D" id="1.10.1040.10">
    <property type="entry name" value="N-(1-d-carboxylethyl)-l-norvaline Dehydrogenase, domain 2"/>
    <property type="match status" value="1"/>
</dbReference>
<keyword evidence="7 11" id="KW-0521">NADP</keyword>
<dbReference type="InterPro" id="IPR013752">
    <property type="entry name" value="KPA_reductase"/>
</dbReference>
<dbReference type="AlphaFoldDB" id="A0A1W2C9N0"/>
<dbReference type="InterPro" id="IPR008927">
    <property type="entry name" value="6-PGluconate_DH-like_C_sf"/>
</dbReference>
<dbReference type="OrthoDB" id="9793586at2"/>
<evidence type="ECO:0000256" key="6">
    <source>
        <dbReference type="ARBA" id="ARBA00022655"/>
    </source>
</evidence>
<dbReference type="EC" id="1.1.1.169" evidence="4 11"/>
<dbReference type="SUPFAM" id="SSF51735">
    <property type="entry name" value="NAD(P)-binding Rossmann-fold domains"/>
    <property type="match status" value="1"/>
</dbReference>
<dbReference type="InterPro" id="IPR050838">
    <property type="entry name" value="Ketopantoate_reductase"/>
</dbReference>
<dbReference type="SUPFAM" id="SSF48179">
    <property type="entry name" value="6-phosphogluconate dehydrogenase C-terminal domain-like"/>
    <property type="match status" value="1"/>
</dbReference>
<evidence type="ECO:0000313" key="14">
    <source>
        <dbReference type="EMBL" id="SMC81841.1"/>
    </source>
</evidence>
<feature type="domain" description="Ketopantoate reductase N-terminal" evidence="12">
    <location>
        <begin position="4"/>
        <end position="139"/>
    </location>
</feature>
<comment type="catalytic activity">
    <reaction evidence="10 11">
        <text>(R)-pantoate + NADP(+) = 2-dehydropantoate + NADPH + H(+)</text>
        <dbReference type="Rhea" id="RHEA:16233"/>
        <dbReference type="ChEBI" id="CHEBI:11561"/>
        <dbReference type="ChEBI" id="CHEBI:15378"/>
        <dbReference type="ChEBI" id="CHEBI:15980"/>
        <dbReference type="ChEBI" id="CHEBI:57783"/>
        <dbReference type="ChEBI" id="CHEBI:58349"/>
        <dbReference type="EC" id="1.1.1.169"/>
    </reaction>
</comment>
<dbReference type="PANTHER" id="PTHR43765">
    <property type="entry name" value="2-DEHYDROPANTOATE 2-REDUCTASE-RELATED"/>
    <property type="match status" value="1"/>
</dbReference>
<reference evidence="14 15" key="1">
    <citation type="submission" date="2017-04" db="EMBL/GenBank/DDBJ databases">
        <authorList>
            <person name="Afonso C.L."/>
            <person name="Miller P.J."/>
            <person name="Scott M.A."/>
            <person name="Spackman E."/>
            <person name="Goraichik I."/>
            <person name="Dimitrov K.M."/>
            <person name="Suarez D.L."/>
            <person name="Swayne D.E."/>
        </authorList>
    </citation>
    <scope>NUCLEOTIDE SEQUENCE [LARGE SCALE GENOMIC DNA]</scope>
    <source>
        <strain evidence="14 15">DSM 12816</strain>
    </source>
</reference>
<dbReference type="EMBL" id="FWXW01000008">
    <property type="protein sequence ID" value="SMC81841.1"/>
    <property type="molecule type" value="Genomic_DNA"/>
</dbReference>
<name>A0A1W2C9N0_9FIRM</name>
<dbReference type="UniPathway" id="UPA00028">
    <property type="reaction ID" value="UER00004"/>
</dbReference>
<keyword evidence="6 11" id="KW-0566">Pantothenate biosynthesis</keyword>
<dbReference type="Gene3D" id="3.40.50.720">
    <property type="entry name" value="NAD(P)-binding Rossmann-like Domain"/>
    <property type="match status" value="1"/>
</dbReference>
<evidence type="ECO:0000256" key="4">
    <source>
        <dbReference type="ARBA" id="ARBA00013014"/>
    </source>
</evidence>
<protein>
    <recommendedName>
        <fullName evidence="5 11">2-dehydropantoate 2-reductase</fullName>
        <ecNumber evidence="4 11">1.1.1.169</ecNumber>
    </recommendedName>
    <alternativeName>
        <fullName evidence="9 11">Ketopantoate reductase</fullName>
    </alternativeName>
</protein>
<dbReference type="GO" id="GO:0015940">
    <property type="term" value="P:pantothenate biosynthetic process"/>
    <property type="evidence" value="ECO:0007669"/>
    <property type="project" value="UniProtKB-UniPathway"/>
</dbReference>
<evidence type="ECO:0000259" key="13">
    <source>
        <dbReference type="Pfam" id="PF08546"/>
    </source>
</evidence>
<dbReference type="InterPro" id="IPR036291">
    <property type="entry name" value="NAD(P)-bd_dom_sf"/>
</dbReference>
<proteinExistence type="inferred from homology"/>
<dbReference type="STRING" id="1122930.SAMN02745168_2650"/>
<evidence type="ECO:0000256" key="9">
    <source>
        <dbReference type="ARBA" id="ARBA00032024"/>
    </source>
</evidence>
<dbReference type="NCBIfam" id="TIGR00745">
    <property type="entry name" value="apbA_panE"/>
    <property type="match status" value="1"/>
</dbReference>
<comment type="pathway">
    <text evidence="2 11">Cofactor biosynthesis; (R)-pantothenate biosynthesis; (R)-pantoate from 3-methyl-2-oxobutanoate: step 2/2.</text>
</comment>
<dbReference type="Pfam" id="PF02558">
    <property type="entry name" value="ApbA"/>
    <property type="match status" value="1"/>
</dbReference>
<dbReference type="Pfam" id="PF08546">
    <property type="entry name" value="ApbA_C"/>
    <property type="match status" value="1"/>
</dbReference>
<comment type="similarity">
    <text evidence="3 11">Belongs to the ketopantoate reductase family.</text>
</comment>
<dbReference type="GO" id="GO:0008677">
    <property type="term" value="F:2-dehydropantoate 2-reductase activity"/>
    <property type="evidence" value="ECO:0007669"/>
    <property type="project" value="UniProtKB-EC"/>
</dbReference>
<comment type="function">
    <text evidence="1 11">Catalyzes the NADPH-dependent reduction of ketopantoate into pantoic acid.</text>
</comment>
<evidence type="ECO:0000256" key="8">
    <source>
        <dbReference type="ARBA" id="ARBA00023002"/>
    </source>
</evidence>
<dbReference type="Proteomes" id="UP000192790">
    <property type="component" value="Unassembled WGS sequence"/>
</dbReference>
<evidence type="ECO:0000256" key="3">
    <source>
        <dbReference type="ARBA" id="ARBA00007870"/>
    </source>
</evidence>
<keyword evidence="15" id="KW-1185">Reference proteome</keyword>
<sequence>MRTCILGCGSMGTVLGAFMTKNGCKVDMVDSYADHVKALNEKGAKIVGFVDMTIPVKALTPDQMEGIYDLVFLFTKQTANEEVLSNLLPHLGPDSTVCTLQNGVPEVYVSEKIGKNRTVGGTVLWGATFWSPGVSELTQDITKSKVLFDIGEIDGKITDRIKKVASVLEYMGPVEITTELMASRWAKLVNNACMSGMSAACGCTFGDVLDNPKARACLSYIGYEVKACCEADGLKMPVLLGRYSPDTLDLSKPGGFEASQKMFLEMYDGLRTAKASMLQDLEKGKKTEVNMINGFVCDTGKKHGIPTPYCSTVVKVVTGIENGEYPLSMDNIKYFKVPGFKD</sequence>
<dbReference type="GO" id="GO:0050661">
    <property type="term" value="F:NADP binding"/>
    <property type="evidence" value="ECO:0007669"/>
    <property type="project" value="TreeGrafter"/>
</dbReference>
<evidence type="ECO:0000256" key="11">
    <source>
        <dbReference type="RuleBase" id="RU362068"/>
    </source>
</evidence>
<organism evidence="14 15">
    <name type="scientific">Papillibacter cinnamivorans DSM 12816</name>
    <dbReference type="NCBI Taxonomy" id="1122930"/>
    <lineage>
        <taxon>Bacteria</taxon>
        <taxon>Bacillati</taxon>
        <taxon>Bacillota</taxon>
        <taxon>Clostridia</taxon>
        <taxon>Eubacteriales</taxon>
        <taxon>Oscillospiraceae</taxon>
        <taxon>Papillibacter</taxon>
    </lineage>
</organism>
<dbReference type="PANTHER" id="PTHR43765:SF2">
    <property type="entry name" value="2-DEHYDROPANTOATE 2-REDUCTASE"/>
    <property type="match status" value="1"/>
</dbReference>
<gene>
    <name evidence="14" type="ORF">SAMN02745168_2650</name>
</gene>
<feature type="domain" description="Ketopantoate reductase C-terminal" evidence="13">
    <location>
        <begin position="180"/>
        <end position="321"/>
    </location>
</feature>
<evidence type="ECO:0000256" key="7">
    <source>
        <dbReference type="ARBA" id="ARBA00022857"/>
    </source>
</evidence>
<evidence type="ECO:0000256" key="2">
    <source>
        <dbReference type="ARBA" id="ARBA00004994"/>
    </source>
</evidence>
<evidence type="ECO:0000259" key="12">
    <source>
        <dbReference type="Pfam" id="PF02558"/>
    </source>
</evidence>